<dbReference type="Pfam" id="PF12831">
    <property type="entry name" value="FAD_oxidored"/>
    <property type="match status" value="1"/>
</dbReference>
<dbReference type="Proteomes" id="UP001589836">
    <property type="component" value="Unassembled WGS sequence"/>
</dbReference>
<comment type="caution">
    <text evidence="1">The sequence shown here is derived from an EMBL/GenBank/DDBJ whole genome shotgun (WGS) entry which is preliminary data.</text>
</comment>
<dbReference type="SUPFAM" id="SSF51905">
    <property type="entry name" value="FAD/NAD(P)-binding domain"/>
    <property type="match status" value="1"/>
</dbReference>
<dbReference type="RefSeq" id="WP_377348968.1">
    <property type="nucleotide sequence ID" value="NZ_JBHLTP010000011.1"/>
</dbReference>
<dbReference type="PANTHER" id="PTHR42716">
    <property type="entry name" value="L-ASPARTATE OXIDASE"/>
    <property type="match status" value="1"/>
</dbReference>
<name>A0ABV6LQM0_9BACI</name>
<keyword evidence="1" id="KW-0560">Oxidoreductase</keyword>
<dbReference type="EC" id="1.-.-.-" evidence="1"/>
<organism evidence="1 2">
    <name type="scientific">Pontibacillus salicampi</name>
    <dbReference type="NCBI Taxonomy" id="1449801"/>
    <lineage>
        <taxon>Bacteria</taxon>
        <taxon>Bacillati</taxon>
        <taxon>Bacillota</taxon>
        <taxon>Bacilli</taxon>
        <taxon>Bacillales</taxon>
        <taxon>Bacillaceae</taxon>
        <taxon>Pontibacillus</taxon>
    </lineage>
</organism>
<protein>
    <submittedName>
        <fullName evidence="1">FAD-dependent oxidoreductase</fullName>
        <ecNumber evidence="1">1.-.-.-</ecNumber>
    </submittedName>
</protein>
<evidence type="ECO:0000313" key="1">
    <source>
        <dbReference type="EMBL" id="MFC0524710.1"/>
    </source>
</evidence>
<keyword evidence="2" id="KW-1185">Reference proteome</keyword>
<proteinExistence type="predicted"/>
<evidence type="ECO:0000313" key="2">
    <source>
        <dbReference type="Proteomes" id="UP001589836"/>
    </source>
</evidence>
<dbReference type="InterPro" id="IPR036188">
    <property type="entry name" value="FAD/NAD-bd_sf"/>
</dbReference>
<sequence length="521" mass="59365">MSSSYTKDVIIVGGGLGGCAAALAACEKGLTVRMIEETNWLGGQVTAQGVPPDEHPWIEQFGSTKRYREYRWKVRQFYLNRMPIMEGNNNSFNPGNALVSSICHDPRVTVHVLRDWLIPYIITNQLTIHYCTSVRSVRRKGDAIESITIIPSGQTYTAPYFIDASETGELLPLADIDYVTGAESQAQTSEPHALEIPDPLDIQAFTYVLAMEYREEENHVIDKPAMYDFWRSFQPDIWPDKLLSFHAPHPVTKEKRTYALFKQDNSFPLWEYRRMFNNRLYNTPMKALDITLMNWPQNDYFLGNIFDVSEREKKKHLYQAKQLSLSLLYWLQTEAPTPKGSKGYPGLKLRPDVFETDDGLAKSPYIRESRRIKAQYTITEMDVSPDVQEGRIGKQYRDTVGIGSYSIDLHPSMTGRTYLDVEALPYHLPLGALLPKEVNNLLAGCKNIGTTHITNGCYRLHPTEWNIGEVCGELVAFCIQHGKMPKEVRNDSTLLHSFQRVLREAGVELEWPVDKMESQGG</sequence>
<dbReference type="GO" id="GO:0016491">
    <property type="term" value="F:oxidoreductase activity"/>
    <property type="evidence" value="ECO:0007669"/>
    <property type="project" value="UniProtKB-KW"/>
</dbReference>
<reference evidence="1 2" key="1">
    <citation type="submission" date="2024-09" db="EMBL/GenBank/DDBJ databases">
        <authorList>
            <person name="Sun Q."/>
            <person name="Mori K."/>
        </authorList>
    </citation>
    <scope>NUCLEOTIDE SEQUENCE [LARGE SCALE GENOMIC DNA]</scope>
    <source>
        <strain evidence="1 2">NCAIM B.02529</strain>
    </source>
</reference>
<dbReference type="Gene3D" id="3.50.50.60">
    <property type="entry name" value="FAD/NAD(P)-binding domain"/>
    <property type="match status" value="1"/>
</dbReference>
<gene>
    <name evidence="1" type="ORF">ACFFGV_14120</name>
</gene>
<dbReference type="InterPro" id="IPR005288">
    <property type="entry name" value="NadB"/>
</dbReference>
<dbReference type="PROSITE" id="PS51257">
    <property type="entry name" value="PROKAR_LIPOPROTEIN"/>
    <property type="match status" value="1"/>
</dbReference>
<dbReference type="PANTHER" id="PTHR42716:SF1">
    <property type="entry name" value="SLL0471 PROTEIN"/>
    <property type="match status" value="1"/>
</dbReference>
<accession>A0ABV6LQM0</accession>
<dbReference type="EMBL" id="JBHLTP010000011">
    <property type="protein sequence ID" value="MFC0524710.1"/>
    <property type="molecule type" value="Genomic_DNA"/>
</dbReference>